<dbReference type="GO" id="GO:0008703">
    <property type="term" value="F:5-amino-6-(5-phosphoribosylamino)uracil reductase activity"/>
    <property type="evidence" value="ECO:0007669"/>
    <property type="project" value="InterPro"/>
</dbReference>
<reference evidence="2 3" key="1">
    <citation type="submission" date="2018-12" db="EMBL/GenBank/DDBJ databases">
        <title>Draft genome sequence of Embleya hyalina NBRC 13850T.</title>
        <authorList>
            <person name="Komaki H."/>
            <person name="Hosoyama A."/>
            <person name="Kimura A."/>
            <person name="Ichikawa N."/>
            <person name="Tamura T."/>
        </authorList>
    </citation>
    <scope>NUCLEOTIDE SEQUENCE [LARGE SCALE GENOMIC DNA]</scope>
    <source>
        <strain evidence="2 3">NBRC 13850</strain>
    </source>
</reference>
<dbReference type="GO" id="GO:0009231">
    <property type="term" value="P:riboflavin biosynthetic process"/>
    <property type="evidence" value="ECO:0007669"/>
    <property type="project" value="InterPro"/>
</dbReference>
<dbReference type="PANTHER" id="PTHR38011:SF12">
    <property type="entry name" value="BIFUNCTIONAL DEAMINASE-REDUCTASE DOMAIN PROTEIN"/>
    <property type="match status" value="1"/>
</dbReference>
<feature type="domain" description="Bacterial bifunctional deaminase-reductase C-terminal" evidence="1">
    <location>
        <begin position="4"/>
        <end position="174"/>
    </location>
</feature>
<evidence type="ECO:0000313" key="2">
    <source>
        <dbReference type="EMBL" id="GCD94591.1"/>
    </source>
</evidence>
<dbReference type="Proteomes" id="UP000286931">
    <property type="component" value="Unassembled WGS sequence"/>
</dbReference>
<dbReference type="Pfam" id="PF01872">
    <property type="entry name" value="RibD_C"/>
    <property type="match status" value="1"/>
</dbReference>
<keyword evidence="3" id="KW-1185">Reference proteome</keyword>
<dbReference type="RefSeq" id="WP_126636778.1">
    <property type="nucleotide sequence ID" value="NZ_BIFH01000016.1"/>
</dbReference>
<protein>
    <submittedName>
        <fullName evidence="2">Deaminase</fullName>
    </submittedName>
</protein>
<dbReference type="EMBL" id="BIFH01000016">
    <property type="protein sequence ID" value="GCD94591.1"/>
    <property type="molecule type" value="Genomic_DNA"/>
</dbReference>
<dbReference type="InterPro" id="IPR024072">
    <property type="entry name" value="DHFR-like_dom_sf"/>
</dbReference>
<sequence length="200" mass="21261">MAIVVAEKTMSLDGFVADPSDGVEDLFGWYSNGNVEIPTPGSGPTFRTSEASARHLRKTLVDAGAVVAGRRLFDLTDGWGGSHPIDVPVFVVTHHVPHEWVAAHPDAPFTFVTAGVADAVARARKAAGDRTVGIGGADIVRQCLNAGLVDEIVVNLVPVLLGAGIRFFDHLAHTPIELEATRVIEGRRVTHLYFRVVGPG</sequence>
<organism evidence="2 3">
    <name type="scientific">Embleya hyalina</name>
    <dbReference type="NCBI Taxonomy" id="516124"/>
    <lineage>
        <taxon>Bacteria</taxon>
        <taxon>Bacillati</taxon>
        <taxon>Actinomycetota</taxon>
        <taxon>Actinomycetes</taxon>
        <taxon>Kitasatosporales</taxon>
        <taxon>Streptomycetaceae</taxon>
        <taxon>Embleya</taxon>
    </lineage>
</organism>
<proteinExistence type="predicted"/>
<dbReference type="SUPFAM" id="SSF53597">
    <property type="entry name" value="Dihydrofolate reductase-like"/>
    <property type="match status" value="1"/>
</dbReference>
<comment type="caution">
    <text evidence="2">The sequence shown here is derived from an EMBL/GenBank/DDBJ whole genome shotgun (WGS) entry which is preliminary data.</text>
</comment>
<dbReference type="InterPro" id="IPR002734">
    <property type="entry name" value="RibDG_C"/>
</dbReference>
<dbReference type="InterPro" id="IPR050765">
    <property type="entry name" value="Riboflavin_Biosynth_HTPR"/>
</dbReference>
<name>A0A401YJ20_9ACTN</name>
<evidence type="ECO:0000259" key="1">
    <source>
        <dbReference type="Pfam" id="PF01872"/>
    </source>
</evidence>
<dbReference type="AlphaFoldDB" id="A0A401YJ20"/>
<evidence type="ECO:0000313" key="3">
    <source>
        <dbReference type="Proteomes" id="UP000286931"/>
    </source>
</evidence>
<dbReference type="PANTHER" id="PTHR38011">
    <property type="entry name" value="DIHYDROFOLATE REDUCTASE FAMILY PROTEIN (AFU_ORTHOLOGUE AFUA_8G06820)"/>
    <property type="match status" value="1"/>
</dbReference>
<gene>
    <name evidence="2" type="ORF">EHYA_02260</name>
</gene>
<dbReference type="Gene3D" id="3.40.430.10">
    <property type="entry name" value="Dihydrofolate Reductase, subunit A"/>
    <property type="match status" value="1"/>
</dbReference>
<dbReference type="OrthoDB" id="2313602at2"/>
<accession>A0A401YJ20</accession>